<evidence type="ECO:0000313" key="4">
    <source>
        <dbReference type="EMBL" id="RYC70864.1"/>
    </source>
</evidence>
<sequence>MRAAPSGSGRKERAKLRFISYFYDTPHYRTVRFSNPLALPSMNPILFEDLVDVQSFQKALNSLESANARWADAAVLQNERIKKSQAELNAELTKQRNLIAQLNNKQQGAVETVTGLKDDVAGLTTAYRQNNDQLKRNEQFLQNNNKVVDQMQKRLATLSAEYAKLDLSQKADVKRKKEIERELTQTTRAYNSLIRVTNTATKATESAERSYDRLNQETKQLRAQLRALDNVFETNTLKINNNNKAAAELLARIQANDRALRQLDAQMGIQTRSSSNYGTSLKNVASNALLTAGSLIGITSALDAVQMGLGIIADMERVNSALKAVSKDSADFQQTQKFLLTTANDLGLRYDVLAKSYKGLKAATNNTALEGKATQQIFSGLVRSGAALKLSNEEIEGAIKAVEQMMSKGKVTAEELRGQLAERLPGAMRLLAEATGLSEVELNKMMEKGELLAVNVLPQLADQLDKTYGKDAQNNLASMAGGWNVLTNEVHLFLAALNDDGAIDRTATNITGMIADTLRGMRAAVRSSDWKTFFGALASYTGMGMVIPGIGDEAVKQVGRNSRNEKVVNQYQSMSIDQRKARREITQDAIARDENLLNTTYKDSIFGGNKSKVEDRIKENKQLLEKLNKAEKDVRRQQRKDNEQEEINAQRKAATNKAAEAERQAKEAKARAAARTKAEVEADRQLSESLSVSKANTGNQLAGLSNDKQDGLLSEQDFIEQRQKITLAGIAERQGLLIKAGKKETDDYKKLLAEKLEAETQYKRDLLKIRLADSRQSTANALGQLSADKEDGTVSEAEFVERRNAITVGGIQDRQRILEEAGLQESKLYRDAESEILDASADYYKDRLKIAKAGWKAELAELNDAFKEIDGETAANYQDQLVELQRFYDKRRAEVQKNVNNGRISESEGKAQLAGIDLDQLRDEITALGFFYEQDRQLSEQATAEKINHLEEWKETGIKTAAEMLEADRQIAAIKKAREEEAAKDKKRLDKEVADNAISQSKRKTDKEIANDEKVATKRKQLTDFALQLTQVVGDGLFDAEKQRTQNKITALEKQKEAELQAVGGNESAKAAIERKYDEQRKRLMRQQDIQTRQKAIFDIILAAAVNIAKNPALALFTGGLALAQIAIVQSQPLPAYKDGRGAGDTYEGPALAGEAGKELLVRDNKASLIDKPSILNVKKGDIIYPNHITERLLRGEYREGSQIMERSRVAGQTVAQLSQGRDAYQAKLIASAFHAGPTAGAIGKAVGDAIAKHPKFHLTFDRNGFNVSQHDANTRIIQQRNKHQLGK</sequence>
<protein>
    <recommendedName>
        <fullName evidence="3">Tape measure protein N-terminal domain-containing protein</fullName>
    </recommendedName>
</protein>
<proteinExistence type="predicted"/>
<feature type="region of interest" description="Disordered" evidence="2">
    <location>
        <begin position="628"/>
        <end position="681"/>
    </location>
</feature>
<keyword evidence="5" id="KW-1185">Reference proteome</keyword>
<feature type="compositionally biased region" description="Basic and acidic residues" evidence="2">
    <location>
        <begin position="628"/>
        <end position="642"/>
    </location>
</feature>
<evidence type="ECO:0000313" key="5">
    <source>
        <dbReference type="Proteomes" id="UP000290407"/>
    </source>
</evidence>
<organism evidence="4 5">
    <name type="scientific">Spirosoma sordidisoli</name>
    <dbReference type="NCBI Taxonomy" id="2502893"/>
    <lineage>
        <taxon>Bacteria</taxon>
        <taxon>Pseudomonadati</taxon>
        <taxon>Bacteroidota</taxon>
        <taxon>Cytophagia</taxon>
        <taxon>Cytophagales</taxon>
        <taxon>Cytophagaceae</taxon>
        <taxon>Spirosoma</taxon>
    </lineage>
</organism>
<name>A0A4Q2UN77_9BACT</name>
<dbReference type="NCBIfam" id="TIGR02675">
    <property type="entry name" value="tape_meas_nterm"/>
    <property type="match status" value="1"/>
</dbReference>
<dbReference type="Pfam" id="PF20155">
    <property type="entry name" value="TMP_3"/>
    <property type="match status" value="1"/>
</dbReference>
<keyword evidence="1" id="KW-0175">Coiled coil</keyword>
<evidence type="ECO:0000256" key="1">
    <source>
        <dbReference type="SAM" id="Coils"/>
    </source>
</evidence>
<reference evidence="4 5" key="1">
    <citation type="submission" date="2019-01" db="EMBL/GenBank/DDBJ databases">
        <title>Spirosoma flava sp. nov., a propanil-degrading bacterium isolated from herbicide-contaminated soil.</title>
        <authorList>
            <person name="Zhang L."/>
            <person name="Jiang J.-D."/>
        </authorList>
    </citation>
    <scope>NUCLEOTIDE SEQUENCE [LARGE SCALE GENOMIC DNA]</scope>
    <source>
        <strain evidence="4 5">TY50</strain>
    </source>
</reference>
<dbReference type="InterPro" id="IPR013491">
    <property type="entry name" value="Tape_meas_N"/>
</dbReference>
<gene>
    <name evidence="4" type="ORF">EQG79_01550</name>
</gene>
<feature type="coiled-coil region" evidence="1">
    <location>
        <begin position="204"/>
        <end position="266"/>
    </location>
</feature>
<feature type="coiled-coil region" evidence="1">
    <location>
        <begin position="76"/>
        <end position="168"/>
    </location>
</feature>
<feature type="compositionally biased region" description="Basic and acidic residues" evidence="2">
    <location>
        <begin position="659"/>
        <end position="681"/>
    </location>
</feature>
<evidence type="ECO:0000259" key="3">
    <source>
        <dbReference type="Pfam" id="PF20155"/>
    </source>
</evidence>
<feature type="coiled-coil region" evidence="1">
    <location>
        <begin position="1042"/>
        <end position="1090"/>
    </location>
</feature>
<comment type="caution">
    <text evidence="4">The sequence shown here is derived from an EMBL/GenBank/DDBJ whole genome shotgun (WGS) entry which is preliminary data.</text>
</comment>
<accession>A0A4Q2UN77</accession>
<feature type="domain" description="Tape measure protein N-terminal" evidence="3">
    <location>
        <begin position="312"/>
        <end position="499"/>
    </location>
</feature>
<dbReference type="Proteomes" id="UP000290407">
    <property type="component" value="Unassembled WGS sequence"/>
</dbReference>
<evidence type="ECO:0000256" key="2">
    <source>
        <dbReference type="SAM" id="MobiDB-lite"/>
    </source>
</evidence>
<dbReference type="EMBL" id="SBLB01000001">
    <property type="protein sequence ID" value="RYC70864.1"/>
    <property type="molecule type" value="Genomic_DNA"/>
</dbReference>